<dbReference type="SUPFAM" id="SSF55186">
    <property type="entry name" value="ThrRS/AlaRS common domain"/>
    <property type="match status" value="1"/>
</dbReference>
<evidence type="ECO:0000313" key="3">
    <source>
        <dbReference type="Proteomes" id="UP001141327"/>
    </source>
</evidence>
<dbReference type="PANTHER" id="PTHR10285">
    <property type="entry name" value="URIDINE KINASE"/>
    <property type="match status" value="1"/>
</dbReference>
<comment type="caution">
    <text evidence="2">The sequence shown here is derived from an EMBL/GenBank/DDBJ whole genome shotgun (WGS) entry which is preliminary data.</text>
</comment>
<dbReference type="InterPro" id="IPR018163">
    <property type="entry name" value="Thr/Ala-tRNA-synth_IIc_edit"/>
</dbReference>
<dbReference type="InterPro" id="IPR003593">
    <property type="entry name" value="AAA+_ATPase"/>
</dbReference>
<keyword evidence="3" id="KW-1185">Reference proteome</keyword>
<evidence type="ECO:0000259" key="1">
    <source>
        <dbReference type="SMART" id="SM00382"/>
    </source>
</evidence>
<dbReference type="InterPro" id="IPR027417">
    <property type="entry name" value="P-loop_NTPase"/>
</dbReference>
<keyword evidence="2" id="KW-0418">Kinase</keyword>
<proteinExistence type="predicted"/>
<evidence type="ECO:0000313" key="2">
    <source>
        <dbReference type="EMBL" id="KAJ4455610.1"/>
    </source>
</evidence>
<dbReference type="GO" id="GO:0016301">
    <property type="term" value="F:kinase activity"/>
    <property type="evidence" value="ECO:0007669"/>
    <property type="project" value="UniProtKB-KW"/>
</dbReference>
<feature type="domain" description="AAA+ ATPase" evidence="1">
    <location>
        <begin position="315"/>
        <end position="475"/>
    </location>
</feature>
<reference evidence="2" key="1">
    <citation type="journal article" date="2022" name="bioRxiv">
        <title>Genomics of Preaxostyla Flagellates Illuminates Evolutionary Transitions and the Path Towards Mitochondrial Loss.</title>
        <authorList>
            <person name="Novak L.V.F."/>
            <person name="Treitli S.C."/>
            <person name="Pyrih J."/>
            <person name="Halakuc P."/>
            <person name="Pipaliya S.V."/>
            <person name="Vacek V."/>
            <person name="Brzon O."/>
            <person name="Soukal P."/>
            <person name="Eme L."/>
            <person name="Dacks J.B."/>
            <person name="Karnkowska A."/>
            <person name="Elias M."/>
            <person name="Hampl V."/>
        </authorList>
    </citation>
    <scope>NUCLEOTIDE SEQUENCE</scope>
    <source>
        <strain evidence="2">RCP-MX</strain>
    </source>
</reference>
<dbReference type="EMBL" id="JAPMOS010000100">
    <property type="protein sequence ID" value="KAJ4455610.1"/>
    <property type="molecule type" value="Genomic_DNA"/>
</dbReference>
<dbReference type="Proteomes" id="UP001141327">
    <property type="component" value="Unassembled WGS sequence"/>
</dbReference>
<dbReference type="Gene3D" id="3.30.980.10">
    <property type="entry name" value="Threonyl-trna Synthetase, Chain A, domain 2"/>
    <property type="match status" value="1"/>
</dbReference>
<dbReference type="SUPFAM" id="SSF52540">
    <property type="entry name" value="P-loop containing nucleoside triphosphate hydrolases"/>
    <property type="match status" value="1"/>
</dbReference>
<organism evidence="2 3">
    <name type="scientific">Paratrimastix pyriformis</name>
    <dbReference type="NCBI Taxonomy" id="342808"/>
    <lineage>
        <taxon>Eukaryota</taxon>
        <taxon>Metamonada</taxon>
        <taxon>Preaxostyla</taxon>
        <taxon>Paratrimastigidae</taxon>
        <taxon>Paratrimastix</taxon>
    </lineage>
</organism>
<gene>
    <name evidence="2" type="ORF">PAPYR_9417</name>
</gene>
<dbReference type="InterPro" id="IPR006083">
    <property type="entry name" value="PRK/URK"/>
</dbReference>
<protein>
    <submittedName>
        <fullName evidence="2">Uridine kinase</fullName>
    </submittedName>
</protein>
<dbReference type="SMART" id="SM00382">
    <property type="entry name" value="AAA"/>
    <property type="match status" value="1"/>
</dbReference>
<keyword evidence="2" id="KW-0808">Transferase</keyword>
<accession>A0ABQ8UFN3</accession>
<dbReference type="CDD" id="cd02028">
    <property type="entry name" value="UMPK_like"/>
    <property type="match status" value="1"/>
</dbReference>
<sequence length="615" mass="70167">MTSSMSRLPTLSESDADLCEATFADGEHIHVRMPSGAVKVLPMWTKGSVLMTDPEIPQKEYPIVGAMINNDLRGLNEAIDTNVLSLRPVYLNTAEGMSIYRRSLSFVLAMAASRLFKDRRLVVGHSLGNGYYYHFEFEDDGTRLCEEEVRQLTDTMAAIVREGHPIERRYVSWAEAVEHFRRNKNEQTMLLVRHHNEPRIMVVMCDGYIDLYHGPHLHNTNLLERFELRYYAPGFLLRFPHTASPREMPPFLDNPALFPVYQEYKRWGKILKVNCVGDVNELIERGEIANFIHIADSLHDKKTCDIAQRIVDRPGCKLVLIAGPSSSGKTTFSRKLAIQLRVLGKIPSCLTMDDYYLPRALTPVDEHGNKDYEAVEAIDLHRLGEDLVKLFAGERIFLPKYDFRDGVRLQGAPLKLDANGILIMEGIHAINDRITSMIAPENKFKIFISALTQLNLDDHNRIPTTDNRLIRRICRDNTTRGYSAQTTLERWPLVRAGEEKHIFPFQSSADVVFNSALDYELCVLRVLAEPLLATVKPDSSVFHEARRLLGFLKNFDVCPPKNVPRASLLREFIGDSQFKVLQTVFASTLNKISLAQPQLTRTVVWIYFRHSVQNM</sequence>
<dbReference type="Pfam" id="PF00485">
    <property type="entry name" value="PRK"/>
    <property type="match status" value="1"/>
</dbReference>
<dbReference type="Gene3D" id="3.40.50.300">
    <property type="entry name" value="P-loop containing nucleotide triphosphate hydrolases"/>
    <property type="match status" value="1"/>
</dbReference>
<name>A0ABQ8UFN3_9EUKA</name>